<evidence type="ECO:0000313" key="3">
    <source>
        <dbReference type="EMBL" id="RDZ16245.1"/>
    </source>
</evidence>
<comment type="caution">
    <text evidence="3">The sequence shown here is derived from an EMBL/GenBank/DDBJ whole genome shotgun (WGS) entry which is preliminary data.</text>
</comment>
<organism evidence="3 4">
    <name type="scientific">Priestia megaterium</name>
    <name type="common">Bacillus megaterium</name>
    <dbReference type="NCBI Taxonomy" id="1404"/>
    <lineage>
        <taxon>Bacteria</taxon>
        <taxon>Bacillati</taxon>
        <taxon>Bacillota</taxon>
        <taxon>Bacilli</taxon>
        <taxon>Bacillales</taxon>
        <taxon>Bacillaceae</taxon>
        <taxon>Priestia</taxon>
    </lineage>
</organism>
<dbReference type="PROSITE" id="PS51372">
    <property type="entry name" value="PRD_2"/>
    <property type="match status" value="2"/>
</dbReference>
<feature type="domain" description="PRD" evidence="2">
    <location>
        <begin position="171"/>
        <end position="279"/>
    </location>
</feature>
<dbReference type="InterPro" id="IPR011608">
    <property type="entry name" value="PRD"/>
</dbReference>
<dbReference type="AlphaFoldDB" id="A0A3D8X710"/>
<sequence length="279" mass="32582">MRVIKILNNSLILSEDENQHEIIVMGKGIGFKSKTGELIDPASVEKVFVPINNVDTKEYIRILENMPKQHLNAINQALSSVKHELDGYLNDRTFIMLMDHIAFAIERFQKGITLQNKLLWEVQKFYPKEYEIGLHILRELNGFLGLEMPDEEAGNIAFHLVNAQSDKQNMESTMISIKLLKDILNLVQYQLKIRVDSNSIRHTRFVTHLQYFIQRLLDDKQLKTKDSFIYTQTKNAYNEEYTCAESIRSYVRNVIDLDITDEEVLYLMIHLIRMANSEE</sequence>
<dbReference type="EMBL" id="PQWM01000007">
    <property type="protein sequence ID" value="RDZ16245.1"/>
    <property type="molecule type" value="Genomic_DNA"/>
</dbReference>
<accession>A0A3D8X710</accession>
<proteinExistence type="predicted"/>
<protein>
    <submittedName>
        <fullName evidence="3">Antitermination protein BlgG</fullName>
    </submittedName>
</protein>
<keyword evidence="1" id="KW-0677">Repeat</keyword>
<dbReference type="SUPFAM" id="SSF50151">
    <property type="entry name" value="SacY-like RNA-binding domain"/>
    <property type="match status" value="1"/>
</dbReference>
<feature type="domain" description="PRD" evidence="2">
    <location>
        <begin position="65"/>
        <end position="170"/>
    </location>
</feature>
<dbReference type="InterPro" id="IPR036634">
    <property type="entry name" value="PRD_sf"/>
</dbReference>
<name>A0A3D8X710_PRIMG</name>
<dbReference type="Gene3D" id="1.10.1790.10">
    <property type="entry name" value="PRD domain"/>
    <property type="match status" value="2"/>
</dbReference>
<dbReference type="InterPro" id="IPR036650">
    <property type="entry name" value="CAT_RNA-bd_dom_sf"/>
</dbReference>
<dbReference type="GO" id="GO:0006355">
    <property type="term" value="P:regulation of DNA-templated transcription"/>
    <property type="evidence" value="ECO:0007669"/>
    <property type="project" value="InterPro"/>
</dbReference>
<dbReference type="PANTHER" id="PTHR30185">
    <property type="entry name" value="CRYPTIC BETA-GLUCOSIDE BGL OPERON ANTITERMINATOR"/>
    <property type="match status" value="1"/>
</dbReference>
<dbReference type="Pfam" id="PF00874">
    <property type="entry name" value="PRD"/>
    <property type="match status" value="2"/>
</dbReference>
<dbReference type="InterPro" id="IPR004341">
    <property type="entry name" value="CAT_RNA-bd_dom"/>
</dbReference>
<dbReference type="Gene3D" id="2.30.24.10">
    <property type="entry name" value="CAT RNA-binding domain"/>
    <property type="match status" value="1"/>
</dbReference>
<reference evidence="3 4" key="1">
    <citation type="journal article" date="2018" name="Appl. Environ. Microbiol.">
        <title>Antimicrobial susceptibility testing and tentative epidemiological cut-off values of five Bacillus species relevant for use as animal feed additives or for plant protection.</title>
        <authorList>
            <person name="Agerso Y."/>
            <person name="Stuer-Lauridsen B."/>
            <person name="Bjerre K."/>
            <person name="Jensen M.G."/>
            <person name="Johansen E."/>
            <person name="Bennedsen M."/>
            <person name="Brockmann E."/>
            <person name="Nielsen B."/>
        </authorList>
    </citation>
    <scope>NUCLEOTIDE SEQUENCE [LARGE SCALE GENOMIC DNA]</scope>
    <source>
        <strain evidence="3 4">CHCC20162</strain>
    </source>
</reference>
<dbReference type="Pfam" id="PF03123">
    <property type="entry name" value="CAT_RBD"/>
    <property type="match status" value="1"/>
</dbReference>
<dbReference type="Proteomes" id="UP000256519">
    <property type="component" value="Unassembled WGS sequence"/>
</dbReference>
<evidence type="ECO:0000313" key="4">
    <source>
        <dbReference type="Proteomes" id="UP000256519"/>
    </source>
</evidence>
<dbReference type="PANTHER" id="PTHR30185:SF15">
    <property type="entry name" value="CRYPTIC BETA-GLUCOSIDE BGL OPERON ANTITERMINATOR"/>
    <property type="match status" value="1"/>
</dbReference>
<dbReference type="GO" id="GO:0003723">
    <property type="term" value="F:RNA binding"/>
    <property type="evidence" value="ECO:0007669"/>
    <property type="project" value="InterPro"/>
</dbReference>
<dbReference type="InterPro" id="IPR050661">
    <property type="entry name" value="BglG_antiterminators"/>
</dbReference>
<dbReference type="RefSeq" id="WP_116073012.1">
    <property type="nucleotide sequence ID" value="NZ_CP187630.1"/>
</dbReference>
<evidence type="ECO:0000259" key="2">
    <source>
        <dbReference type="PROSITE" id="PS51372"/>
    </source>
</evidence>
<dbReference type="SMART" id="SM01061">
    <property type="entry name" value="CAT_RBD"/>
    <property type="match status" value="1"/>
</dbReference>
<dbReference type="SUPFAM" id="SSF63520">
    <property type="entry name" value="PTS-regulatory domain, PRD"/>
    <property type="match status" value="2"/>
</dbReference>
<evidence type="ECO:0000256" key="1">
    <source>
        <dbReference type="ARBA" id="ARBA00022737"/>
    </source>
</evidence>
<gene>
    <name evidence="3" type="ORF">C3744_06875</name>
</gene>